<evidence type="ECO:0008006" key="4">
    <source>
        <dbReference type="Google" id="ProtNLM"/>
    </source>
</evidence>
<dbReference type="AlphaFoldDB" id="A0A517LCC2"/>
<name>A0A517LCC2_9PEZI</name>
<evidence type="ECO:0000313" key="2">
    <source>
        <dbReference type="EMBL" id="QDS73299.1"/>
    </source>
</evidence>
<reference evidence="2 3" key="1">
    <citation type="submission" date="2019-07" db="EMBL/GenBank/DDBJ databases">
        <title>Finished genome of Venturia effusa.</title>
        <authorList>
            <person name="Young C.A."/>
            <person name="Cox M.P."/>
            <person name="Ganley A.R.D."/>
            <person name="David W.J."/>
        </authorList>
    </citation>
    <scope>NUCLEOTIDE SEQUENCE [LARGE SCALE GENOMIC DNA]</scope>
    <source>
        <strain evidence="3">albino</strain>
    </source>
</reference>
<dbReference type="Proteomes" id="UP000316270">
    <property type="component" value="Chromosome 9"/>
</dbReference>
<feature type="region of interest" description="Disordered" evidence="1">
    <location>
        <begin position="1"/>
        <end position="55"/>
    </location>
</feature>
<evidence type="ECO:0000313" key="3">
    <source>
        <dbReference type="Proteomes" id="UP000316270"/>
    </source>
</evidence>
<gene>
    <name evidence="2" type="ORF">FKW77_005843</name>
</gene>
<feature type="compositionally biased region" description="Basic and acidic residues" evidence="1">
    <location>
        <begin position="21"/>
        <end position="32"/>
    </location>
</feature>
<dbReference type="EMBL" id="CP042193">
    <property type="protein sequence ID" value="QDS73299.1"/>
    <property type="molecule type" value="Genomic_DNA"/>
</dbReference>
<protein>
    <recommendedName>
        <fullName evidence="4">F-box domain-containing protein</fullName>
    </recommendedName>
</protein>
<proteinExistence type="predicted"/>
<accession>A0A517LCC2</accession>
<evidence type="ECO:0000256" key="1">
    <source>
        <dbReference type="SAM" id="MobiDB-lite"/>
    </source>
</evidence>
<organism evidence="2 3">
    <name type="scientific">Venturia effusa</name>
    <dbReference type="NCBI Taxonomy" id="50376"/>
    <lineage>
        <taxon>Eukaryota</taxon>
        <taxon>Fungi</taxon>
        <taxon>Dikarya</taxon>
        <taxon>Ascomycota</taxon>
        <taxon>Pezizomycotina</taxon>
        <taxon>Dothideomycetes</taxon>
        <taxon>Pleosporomycetidae</taxon>
        <taxon>Venturiales</taxon>
        <taxon>Venturiaceae</taxon>
        <taxon>Venturia</taxon>
    </lineage>
</organism>
<dbReference type="OrthoDB" id="3919501at2759"/>
<keyword evidence="3" id="KW-1185">Reference proteome</keyword>
<sequence>MHHGSAKPAKASTPSRSRKRKYEEIKSSEKPPKPAKRRRIVNESHQHGDGSPSRLEALPSELQCAIFQNLFQSTRDSVQAKSSRSSSALPANSLVNSQAKCTSNLSNVTSILRVSKKTNLEAAHAFYDTVPRPVGALFPVAANVVLQRTLEHRHIIINVQLEFEEDRNCLKNFQKLLNVARHHTVVLRINLGFIDSHGPFDENGLVFKRRDEDMKDLVSELLSWKTPRVTVKMRYTTGCVCGGNRRFPSFKEALAHLSEETTARDIALTCEEGFPRDWPRWKVQNYRHPHWNWIRGRIIRREGVNSV</sequence>